<evidence type="ECO:0000313" key="1">
    <source>
        <dbReference type="EMBL" id="KAB2106881.1"/>
    </source>
</evidence>
<gene>
    <name evidence="1" type="ORF">AG0111_0g4789</name>
</gene>
<protein>
    <submittedName>
        <fullName evidence="1">Uncharacterized protein</fullName>
    </submittedName>
</protein>
<keyword evidence="2" id="KW-1185">Reference proteome</keyword>
<dbReference type="Proteomes" id="UP000293547">
    <property type="component" value="Unassembled WGS sequence"/>
</dbReference>
<sequence length="158" mass="18079">MTSEDTSNATSNLIQDSPVARSDPRDDANLATLEDPTPTKPPNLQTTQESRAAKESYSDYIKNLPPPFWETKTPKTKAANDEVIATRINAVCAPVTAEQREEDERLKTMSWRERWRDRKARREAKEKNKDPDIRPVERGSRAQLNVFGSNVKEKRVKR</sequence>
<evidence type="ECO:0000313" key="2">
    <source>
        <dbReference type="Proteomes" id="UP000293547"/>
    </source>
</evidence>
<organism evidence="1 2">
    <name type="scientific">Alternaria gaisen</name>
    <dbReference type="NCBI Taxonomy" id="167740"/>
    <lineage>
        <taxon>Eukaryota</taxon>
        <taxon>Fungi</taxon>
        <taxon>Dikarya</taxon>
        <taxon>Ascomycota</taxon>
        <taxon>Pezizomycotina</taxon>
        <taxon>Dothideomycetes</taxon>
        <taxon>Pleosporomycetidae</taxon>
        <taxon>Pleosporales</taxon>
        <taxon>Pleosporineae</taxon>
        <taxon>Pleosporaceae</taxon>
        <taxon>Alternaria</taxon>
        <taxon>Alternaria sect. Alternaria</taxon>
    </lineage>
</organism>
<comment type="caution">
    <text evidence="1">The sequence shown here is derived from an EMBL/GenBank/DDBJ whole genome shotgun (WGS) entry which is preliminary data.</text>
</comment>
<name>A0ACB6FR16_9PLEO</name>
<proteinExistence type="predicted"/>
<accession>A0ACB6FR16</accession>
<dbReference type="EMBL" id="PDWZ02000004">
    <property type="protein sequence ID" value="KAB2106881.1"/>
    <property type="molecule type" value="Genomic_DNA"/>
</dbReference>
<reference evidence="1 2" key="1">
    <citation type="journal article" date="2019" name="bioRxiv">
        <title>Genomics, evolutionary history and diagnostics of the Alternaria alternata species group including apple and Asian pear pathotypes.</title>
        <authorList>
            <person name="Armitage A.D."/>
            <person name="Cockerton H.M."/>
            <person name="Sreenivasaprasad S."/>
            <person name="Woodhall J.W."/>
            <person name="Lane C.R."/>
            <person name="Harrison R.J."/>
            <person name="Clarkson J.P."/>
        </authorList>
    </citation>
    <scope>NUCLEOTIDE SEQUENCE [LARGE SCALE GENOMIC DNA]</scope>
    <source>
        <strain evidence="1 2">FERA 650</strain>
    </source>
</reference>